<dbReference type="Gene3D" id="3.20.70.20">
    <property type="match status" value="1"/>
</dbReference>
<feature type="region of interest" description="Disordered" evidence="10">
    <location>
        <begin position="81"/>
        <end position="112"/>
    </location>
</feature>
<keyword evidence="4 8" id="KW-0547">Nucleotide-binding</keyword>
<gene>
    <name evidence="13" type="ORF">THAOC_21121</name>
</gene>
<keyword evidence="11" id="KW-0732">Signal</keyword>
<dbReference type="InterPro" id="IPR008926">
    <property type="entry name" value="RNR_R1-su_N"/>
</dbReference>
<dbReference type="AlphaFoldDB" id="K0S1U4"/>
<dbReference type="GO" id="GO:0004748">
    <property type="term" value="F:ribonucleoside-diphosphate reductase activity, thioredoxin disulfide as acceptor"/>
    <property type="evidence" value="ECO:0007669"/>
    <property type="project" value="UniProtKB-EC"/>
</dbReference>
<dbReference type="Pfam" id="PF03477">
    <property type="entry name" value="ATP-cone"/>
    <property type="match status" value="1"/>
</dbReference>
<dbReference type="SUPFAM" id="SSF48168">
    <property type="entry name" value="R1 subunit of ribonucleotide reductase, N-terminal domain"/>
    <property type="match status" value="1"/>
</dbReference>
<evidence type="ECO:0000256" key="1">
    <source>
        <dbReference type="ARBA" id="ARBA00010406"/>
    </source>
</evidence>
<evidence type="ECO:0000256" key="4">
    <source>
        <dbReference type="ARBA" id="ARBA00022741"/>
    </source>
</evidence>
<evidence type="ECO:0000256" key="7">
    <source>
        <dbReference type="ARBA" id="ARBA00023116"/>
    </source>
</evidence>
<reference evidence="13 14" key="1">
    <citation type="journal article" date="2012" name="Genome Biol.">
        <title>Genome and low-iron response of an oceanic diatom adapted to chronic iron limitation.</title>
        <authorList>
            <person name="Lommer M."/>
            <person name="Specht M."/>
            <person name="Roy A.S."/>
            <person name="Kraemer L."/>
            <person name="Andreson R."/>
            <person name="Gutowska M.A."/>
            <person name="Wolf J."/>
            <person name="Bergner S.V."/>
            <person name="Schilhabel M.B."/>
            <person name="Klostermeier U.C."/>
            <person name="Beiko R.G."/>
            <person name="Rosenstiel P."/>
            <person name="Hippler M."/>
            <person name="Laroche J."/>
        </authorList>
    </citation>
    <scope>NUCLEOTIDE SEQUENCE [LARGE SCALE GENOMIC DNA]</scope>
    <source>
        <strain evidence="13 14">CCMP1005</strain>
    </source>
</reference>
<dbReference type="OrthoDB" id="3000483at2759"/>
<dbReference type="OMA" id="VNECFEP"/>
<evidence type="ECO:0000256" key="3">
    <source>
        <dbReference type="ARBA" id="ARBA00022533"/>
    </source>
</evidence>
<dbReference type="eggNOG" id="KOG1112">
    <property type="taxonomic scope" value="Eukaryota"/>
</dbReference>
<dbReference type="PROSITE" id="PS00089">
    <property type="entry name" value="RIBORED_LARGE"/>
    <property type="match status" value="1"/>
</dbReference>
<evidence type="ECO:0000256" key="9">
    <source>
        <dbReference type="RuleBase" id="RU003410"/>
    </source>
</evidence>
<evidence type="ECO:0000313" key="13">
    <source>
        <dbReference type="EMBL" id="EJK58729.1"/>
    </source>
</evidence>
<keyword evidence="14" id="KW-1185">Reference proteome</keyword>
<dbReference type="Pfam" id="PF00317">
    <property type="entry name" value="Ribonuc_red_lgN"/>
    <property type="match status" value="1"/>
</dbReference>
<keyword evidence="7 9" id="KW-0215">Deoxyribonucleotide synthesis</keyword>
<feature type="compositionally biased region" description="Polar residues" evidence="10">
    <location>
        <begin position="939"/>
        <end position="952"/>
    </location>
</feature>
<dbReference type="InterPro" id="IPR005144">
    <property type="entry name" value="ATP-cone_dom"/>
</dbReference>
<dbReference type="GO" id="GO:0009263">
    <property type="term" value="P:deoxyribonucleotide biosynthetic process"/>
    <property type="evidence" value="ECO:0007669"/>
    <property type="project" value="UniProtKB-KW"/>
</dbReference>
<dbReference type="CDD" id="cd01679">
    <property type="entry name" value="RNR_I"/>
    <property type="match status" value="1"/>
</dbReference>
<evidence type="ECO:0000259" key="12">
    <source>
        <dbReference type="PROSITE" id="PS51161"/>
    </source>
</evidence>
<feature type="signal peptide" evidence="11">
    <location>
        <begin position="1"/>
        <end position="28"/>
    </location>
</feature>
<keyword evidence="6 9" id="KW-0560">Oxidoreductase</keyword>
<comment type="catalytic activity">
    <reaction evidence="9">
        <text>a 2'-deoxyribonucleoside 5'-diphosphate + [thioredoxin]-disulfide + H2O = a ribonucleoside 5'-diphosphate + [thioredoxin]-dithiol</text>
        <dbReference type="Rhea" id="RHEA:23252"/>
        <dbReference type="Rhea" id="RHEA-COMP:10698"/>
        <dbReference type="Rhea" id="RHEA-COMP:10700"/>
        <dbReference type="ChEBI" id="CHEBI:15377"/>
        <dbReference type="ChEBI" id="CHEBI:29950"/>
        <dbReference type="ChEBI" id="CHEBI:50058"/>
        <dbReference type="ChEBI" id="CHEBI:57930"/>
        <dbReference type="ChEBI" id="CHEBI:73316"/>
        <dbReference type="EC" id="1.17.4.1"/>
    </reaction>
</comment>
<comment type="caution">
    <text evidence="13">The sequence shown here is derived from an EMBL/GenBank/DDBJ whole genome shotgun (WGS) entry which is preliminary data.</text>
</comment>
<dbReference type="UniPathway" id="UPA00326"/>
<dbReference type="EMBL" id="AGNL01024354">
    <property type="protein sequence ID" value="EJK58729.1"/>
    <property type="molecule type" value="Genomic_DNA"/>
</dbReference>
<comment type="function">
    <text evidence="9">Provides the precursors necessary for DNA synthesis. Catalyzes the biosynthesis of deoxyribonucleotides from the corresponding ribonucleotides.</text>
</comment>
<dbReference type="InterPro" id="IPR013509">
    <property type="entry name" value="RNR_lsu_N"/>
</dbReference>
<accession>K0S1U4</accession>
<dbReference type="PROSITE" id="PS51161">
    <property type="entry name" value="ATP_CONE"/>
    <property type="match status" value="1"/>
</dbReference>
<dbReference type="Pfam" id="PF02867">
    <property type="entry name" value="Ribonuc_red_lgC"/>
    <property type="match status" value="1"/>
</dbReference>
<feature type="compositionally biased region" description="Low complexity" evidence="10">
    <location>
        <begin position="954"/>
        <end position="966"/>
    </location>
</feature>
<comment type="similarity">
    <text evidence="1 9">Belongs to the ribonucleoside diphosphate reductase large chain family.</text>
</comment>
<organism evidence="13 14">
    <name type="scientific">Thalassiosira oceanica</name>
    <name type="common">Marine diatom</name>
    <dbReference type="NCBI Taxonomy" id="159749"/>
    <lineage>
        <taxon>Eukaryota</taxon>
        <taxon>Sar</taxon>
        <taxon>Stramenopiles</taxon>
        <taxon>Ochrophyta</taxon>
        <taxon>Bacillariophyta</taxon>
        <taxon>Coscinodiscophyceae</taxon>
        <taxon>Thalassiosirophycidae</taxon>
        <taxon>Thalassiosirales</taxon>
        <taxon>Thalassiosiraceae</taxon>
        <taxon>Thalassiosira</taxon>
    </lineage>
</organism>
<proteinExistence type="inferred from homology"/>
<protein>
    <recommendedName>
        <fullName evidence="2 9">Ribonucleoside-diphosphate reductase</fullName>
        <ecNumber evidence="2 9">1.17.4.1</ecNumber>
    </recommendedName>
</protein>
<dbReference type="EC" id="1.17.4.1" evidence="2 9"/>
<dbReference type="Proteomes" id="UP000266841">
    <property type="component" value="Unassembled WGS sequence"/>
</dbReference>
<evidence type="ECO:0000256" key="11">
    <source>
        <dbReference type="SAM" id="SignalP"/>
    </source>
</evidence>
<dbReference type="GO" id="GO:0005524">
    <property type="term" value="F:ATP binding"/>
    <property type="evidence" value="ECO:0007669"/>
    <property type="project" value="UniProtKB-UniRule"/>
</dbReference>
<dbReference type="PANTHER" id="PTHR11573:SF6">
    <property type="entry name" value="RIBONUCLEOSIDE-DIPHOSPHATE REDUCTASE LARGE SUBUNIT"/>
    <property type="match status" value="1"/>
</dbReference>
<dbReference type="InterPro" id="IPR000788">
    <property type="entry name" value="RNR_lg_C"/>
</dbReference>
<dbReference type="PRINTS" id="PR01183">
    <property type="entry name" value="RIBORDTASEM1"/>
</dbReference>
<dbReference type="GO" id="GO:0005971">
    <property type="term" value="C:ribonucleoside-diphosphate reductase complex"/>
    <property type="evidence" value="ECO:0007669"/>
    <property type="project" value="TreeGrafter"/>
</dbReference>
<keyword evidence="5 8" id="KW-0067">ATP-binding</keyword>
<evidence type="ECO:0000256" key="5">
    <source>
        <dbReference type="ARBA" id="ARBA00022840"/>
    </source>
</evidence>
<sequence>MSKGGGSGALVAASLAIAILLRARPINSVRVPFLGTRGGSSTRAINREDVTRKRRLVDGVGEFQGCRVNATLVSGDSSLSGLGTGAVDDDTDQTESDGSGCHEDDNRVALPEGKSSIDEGMVFVKKRDGSLDPLSEQKILQRLHKLSSGLNLEYLSLPELTSAIMRGTYPNITTLEIDTLASETAASRSTQHPDYAQLAARICATSNHKQTPAKFSEAMIELHDNGRGFVSGQLAELIERRGDEIDEQIRPERDLDLSYFGYKTLERAYLLKDDSEVIRERPSYMWMRVALGIHMTRPELDETDDSGTATIKWTKEEEDAHLEAAFETYHLMSQGYCTHASPTLFHAGTTHPQLSSCFLVQMSDDSIDGIYDTLKRCAVISKAAGGIGLSVNKIRARGTFIKGTRGVSNGLVPMLRVFDSTSHYVDQGGGKRPGAFAIYVEPWHADIFDVLNLRKNHGKEEQRARNLFYGLWVPDLFMKRVEEDGVWSLMCPHECPGLGECHGEQFEKLYEKYESEGRHKRQIRARQLWAAILDAQIETGNPYLLYKDAANGKSNQQNLGTIQSSNLCTEIIQYTNEEEVAVCNLASINLSKFVVTDRGVYGSASKPGDAYFDHGRLHEVAKTVTRNLDKVIDINQYPVEGAKLSNRRHRPVGIGVSGLADAFLRLGLPFASDDAKELNEAIFETIYHAALEASNEIAAEKGSYSSFEGSPASNGELQFNLWGVKDDDTPSQRGKRSGAAQSMKHQRYPDVVAGNGYDWDGLRQRIIKTGLRNSLLVAPMPTASTSQILGVNECFEPFATNLYVRRVKAGEFIVVNPHLIQDLTDMGLWNKSVRNQLMRDSGSVANIDCIPDRLKELYKTVWEMKMRDLIDMAADRGRFIDQSQSLNLFTAAPTVSRLTAMHFYAWRKGLKTGIYYLRTKPAVNAIQFTVSKSIDNESSDNNGDEQVQNSNLPELGSESECLSCSA</sequence>
<evidence type="ECO:0000256" key="2">
    <source>
        <dbReference type="ARBA" id="ARBA00012274"/>
    </source>
</evidence>
<feature type="chain" id="PRO_5003836765" description="Ribonucleoside-diphosphate reductase" evidence="11">
    <location>
        <begin position="29"/>
        <end position="966"/>
    </location>
</feature>
<feature type="domain" description="ATP-cone" evidence="12">
    <location>
        <begin position="122"/>
        <end position="213"/>
    </location>
</feature>
<evidence type="ECO:0000256" key="6">
    <source>
        <dbReference type="ARBA" id="ARBA00023002"/>
    </source>
</evidence>
<dbReference type="PANTHER" id="PTHR11573">
    <property type="entry name" value="RIBONUCLEOSIDE-DIPHOSPHATE REDUCTASE LARGE CHAIN"/>
    <property type="match status" value="1"/>
</dbReference>
<dbReference type="NCBIfam" id="TIGR02506">
    <property type="entry name" value="NrdE_NrdA"/>
    <property type="match status" value="1"/>
</dbReference>
<feature type="region of interest" description="Disordered" evidence="10">
    <location>
        <begin position="935"/>
        <end position="966"/>
    </location>
</feature>
<keyword evidence="3" id="KW-0021">Allosteric enzyme</keyword>
<name>K0S1U4_THAOC</name>
<feature type="region of interest" description="Disordered" evidence="10">
    <location>
        <begin position="726"/>
        <end position="745"/>
    </location>
</feature>
<evidence type="ECO:0000313" key="14">
    <source>
        <dbReference type="Proteomes" id="UP000266841"/>
    </source>
</evidence>
<dbReference type="InterPro" id="IPR039718">
    <property type="entry name" value="Rrm1"/>
</dbReference>
<dbReference type="InterPro" id="IPR013346">
    <property type="entry name" value="NrdE_NrdA_C"/>
</dbReference>
<evidence type="ECO:0000256" key="10">
    <source>
        <dbReference type="SAM" id="MobiDB-lite"/>
    </source>
</evidence>
<dbReference type="SUPFAM" id="SSF51998">
    <property type="entry name" value="PFL-like glycyl radical enzymes"/>
    <property type="match status" value="1"/>
</dbReference>
<evidence type="ECO:0000256" key="8">
    <source>
        <dbReference type="PROSITE-ProRule" id="PRU00492"/>
    </source>
</evidence>